<keyword evidence="4" id="KW-1185">Reference proteome</keyword>
<keyword evidence="2" id="KW-0732">Signal</keyword>
<evidence type="ECO:0000256" key="2">
    <source>
        <dbReference type="SAM" id="SignalP"/>
    </source>
</evidence>
<dbReference type="Proteomes" id="UP001390339">
    <property type="component" value="Unassembled WGS sequence"/>
</dbReference>
<feature type="chain" id="PRO_5046027196" evidence="2">
    <location>
        <begin position="20"/>
        <end position="493"/>
    </location>
</feature>
<reference evidence="3 4" key="1">
    <citation type="journal article" date="2024" name="IMA Fungus">
        <title>Apiospora arundinis, a panoply of carbohydrate-active enzymes and secondary metabolites.</title>
        <authorList>
            <person name="Sorensen T."/>
            <person name="Petersen C."/>
            <person name="Muurmann A.T."/>
            <person name="Christiansen J.V."/>
            <person name="Brundto M.L."/>
            <person name="Overgaard C.K."/>
            <person name="Boysen A.T."/>
            <person name="Wollenberg R.D."/>
            <person name="Larsen T.O."/>
            <person name="Sorensen J.L."/>
            <person name="Nielsen K.L."/>
            <person name="Sondergaard T.E."/>
        </authorList>
    </citation>
    <scope>NUCLEOTIDE SEQUENCE [LARGE SCALE GENOMIC DNA]</scope>
    <source>
        <strain evidence="3 4">AAU 773</strain>
    </source>
</reference>
<feature type="signal peptide" evidence="2">
    <location>
        <begin position="1"/>
        <end position="19"/>
    </location>
</feature>
<evidence type="ECO:0000313" key="4">
    <source>
        <dbReference type="Proteomes" id="UP001390339"/>
    </source>
</evidence>
<gene>
    <name evidence="3" type="ORF">PGQ11_009292</name>
</gene>
<keyword evidence="1" id="KW-0812">Transmembrane</keyword>
<accession>A0ABR2IHL8</accession>
<evidence type="ECO:0000256" key="1">
    <source>
        <dbReference type="SAM" id="Phobius"/>
    </source>
</evidence>
<organism evidence="3 4">
    <name type="scientific">Apiospora arundinis</name>
    <dbReference type="NCBI Taxonomy" id="335852"/>
    <lineage>
        <taxon>Eukaryota</taxon>
        <taxon>Fungi</taxon>
        <taxon>Dikarya</taxon>
        <taxon>Ascomycota</taxon>
        <taxon>Pezizomycotina</taxon>
        <taxon>Sordariomycetes</taxon>
        <taxon>Xylariomycetidae</taxon>
        <taxon>Amphisphaeriales</taxon>
        <taxon>Apiosporaceae</taxon>
        <taxon>Apiospora</taxon>
    </lineage>
</organism>
<keyword evidence="1" id="KW-0472">Membrane</keyword>
<proteinExistence type="predicted"/>
<protein>
    <submittedName>
        <fullName evidence="3">Uncharacterized protein</fullName>
    </submittedName>
</protein>
<comment type="caution">
    <text evidence="3">The sequence shown here is derived from an EMBL/GenBank/DDBJ whole genome shotgun (WGS) entry which is preliminary data.</text>
</comment>
<sequence length="493" mass="52940">MHSLKPFTLLLSWASIPHAYKISPSPTTPRDPILAITPTVTGQIGINPVDIPPTYAIVAPIGVDTNYLTEHVTDDMTVTKWIPATSDFGTATINVTTGGVVQTTTIPEGFKVTNTEGGLLEIGFSPYIKDIIAEYLPKLPSCDVLGLVAAAREEELAAANSTYIASANTTVLAPFNSTEKLSKRRLQQRAPATECARRRGGRMSQLLGEDARWVQQTSRLDAQLVQASGSDAAGLASEGEALALMEEDAVAELILEEMAFTVAMEELVLLYGAFFTLLASVAFVFAVYELAVGLWKITADSQPMPIYEPIRTVESATPTPTGSSCPISIPCVGDRCQGAPDGTCSGEDFKGCPCAVSGSSIGDASFWGDDFDYMVDLISGFQIPDPNDPQCVSDTADDTVTIENGPWQNLFESFCNSAPVISAGHDYCLAQPNLPQFHIQFDYNSTTGCQINCHDAFDGLRDQCSYTSHTKYKEGYTEVSCGLASYAFEQCQG</sequence>
<keyword evidence="1" id="KW-1133">Transmembrane helix</keyword>
<evidence type="ECO:0000313" key="3">
    <source>
        <dbReference type="EMBL" id="KAK8863057.1"/>
    </source>
</evidence>
<name>A0ABR2IHL8_9PEZI</name>
<feature type="transmembrane region" description="Helical" evidence="1">
    <location>
        <begin position="268"/>
        <end position="288"/>
    </location>
</feature>
<dbReference type="EMBL" id="JAPCWZ010000005">
    <property type="protein sequence ID" value="KAK8863057.1"/>
    <property type="molecule type" value="Genomic_DNA"/>
</dbReference>